<evidence type="ECO:0000259" key="5">
    <source>
        <dbReference type="PROSITE" id="PS51278"/>
    </source>
</evidence>
<accession>A0A0F9LDT0</accession>
<evidence type="ECO:0000256" key="4">
    <source>
        <dbReference type="ARBA" id="ARBA00022962"/>
    </source>
</evidence>
<dbReference type="PANTHER" id="PTHR10937">
    <property type="entry name" value="GLUCOSAMINE--FRUCTOSE-6-PHOSPHATE AMINOTRANSFERASE, ISOMERIZING"/>
    <property type="match status" value="1"/>
</dbReference>
<organism evidence="6">
    <name type="scientific">marine sediment metagenome</name>
    <dbReference type="NCBI Taxonomy" id="412755"/>
    <lineage>
        <taxon>unclassified sequences</taxon>
        <taxon>metagenomes</taxon>
        <taxon>ecological metagenomes</taxon>
    </lineage>
</organism>
<dbReference type="AlphaFoldDB" id="A0A0F9LDT0"/>
<evidence type="ECO:0000256" key="3">
    <source>
        <dbReference type="ARBA" id="ARBA00022679"/>
    </source>
</evidence>
<dbReference type="EC" id="2.6.1.16" evidence="2"/>
<gene>
    <name evidence="6" type="ORF">LCGC14_1226520</name>
</gene>
<dbReference type="InterPro" id="IPR029055">
    <property type="entry name" value="Ntn_hydrolases_N"/>
</dbReference>
<dbReference type="SUPFAM" id="SSF56235">
    <property type="entry name" value="N-terminal nucleophile aminohydrolases (Ntn hydrolases)"/>
    <property type="match status" value="1"/>
</dbReference>
<dbReference type="Pfam" id="PF13522">
    <property type="entry name" value="GATase_6"/>
    <property type="match status" value="1"/>
</dbReference>
<dbReference type="InterPro" id="IPR017932">
    <property type="entry name" value="GATase_2_dom"/>
</dbReference>
<evidence type="ECO:0000313" key="6">
    <source>
        <dbReference type="EMBL" id="KKM91643.1"/>
    </source>
</evidence>
<proteinExistence type="predicted"/>
<dbReference type="Gene3D" id="3.60.20.10">
    <property type="entry name" value="Glutamine Phosphoribosylpyrophosphate, subunit 1, domain 1"/>
    <property type="match status" value="1"/>
</dbReference>
<name>A0A0F9LDT0_9ZZZZ</name>
<evidence type="ECO:0000256" key="1">
    <source>
        <dbReference type="ARBA" id="ARBA00001031"/>
    </source>
</evidence>
<dbReference type="PROSITE" id="PS51278">
    <property type="entry name" value="GATASE_TYPE_2"/>
    <property type="match status" value="1"/>
</dbReference>
<dbReference type="GO" id="GO:0004360">
    <property type="term" value="F:glutamine-fructose-6-phosphate transaminase (isomerizing) activity"/>
    <property type="evidence" value="ECO:0007669"/>
    <property type="project" value="UniProtKB-EC"/>
</dbReference>
<evidence type="ECO:0000256" key="2">
    <source>
        <dbReference type="ARBA" id="ARBA00012916"/>
    </source>
</evidence>
<sequence length="244" mass="27343">MCGIAGVIGKIDTDELELLLLSLQRRGSDATGVAITGGDGFQVIKAGMPADLFVENKTFHSEINRATKTARVALLHTRQATHGDPQLNYNNHPISTERSIIIHNGVVGLDEEFDSIGDTDTEQLLRAIDKYGMRKAISKTLGMLAIAYQDFNNPDDVYLYRHNEPLVYGSKDGNIYFCSTGEILRDAIGEIKCIMLPKNTIYKISRQRFTVQKVAEVKPKVKWYAESWDMVLDDYYGGYGAFYF</sequence>
<dbReference type="CDD" id="cd00352">
    <property type="entry name" value="Gn_AT_II"/>
    <property type="match status" value="1"/>
</dbReference>
<protein>
    <recommendedName>
        <fullName evidence="2">glutamine--fructose-6-phosphate transaminase (isomerizing)</fullName>
        <ecNumber evidence="2">2.6.1.16</ecNumber>
    </recommendedName>
</protein>
<keyword evidence="4" id="KW-0315">Glutamine amidotransferase</keyword>
<dbReference type="EMBL" id="LAZR01006507">
    <property type="protein sequence ID" value="KKM91643.1"/>
    <property type="molecule type" value="Genomic_DNA"/>
</dbReference>
<feature type="domain" description="Glutamine amidotransferase type-2" evidence="5">
    <location>
        <begin position="2"/>
        <end position="207"/>
    </location>
</feature>
<comment type="catalytic activity">
    <reaction evidence="1">
        <text>D-fructose 6-phosphate + L-glutamine = D-glucosamine 6-phosphate + L-glutamate</text>
        <dbReference type="Rhea" id="RHEA:13237"/>
        <dbReference type="ChEBI" id="CHEBI:29985"/>
        <dbReference type="ChEBI" id="CHEBI:58359"/>
        <dbReference type="ChEBI" id="CHEBI:58725"/>
        <dbReference type="ChEBI" id="CHEBI:61527"/>
        <dbReference type="EC" id="2.6.1.16"/>
    </reaction>
</comment>
<keyword evidence="3" id="KW-0808">Transferase</keyword>
<comment type="caution">
    <text evidence="6">The sequence shown here is derived from an EMBL/GenBank/DDBJ whole genome shotgun (WGS) entry which is preliminary data.</text>
</comment>
<reference evidence="6" key="1">
    <citation type="journal article" date="2015" name="Nature">
        <title>Complex archaea that bridge the gap between prokaryotes and eukaryotes.</title>
        <authorList>
            <person name="Spang A."/>
            <person name="Saw J.H."/>
            <person name="Jorgensen S.L."/>
            <person name="Zaremba-Niedzwiedzka K."/>
            <person name="Martijn J."/>
            <person name="Lind A.E."/>
            <person name="van Eijk R."/>
            <person name="Schleper C."/>
            <person name="Guy L."/>
            <person name="Ettema T.J."/>
        </authorList>
    </citation>
    <scope>NUCLEOTIDE SEQUENCE</scope>
</reference>